<reference evidence="1 2" key="1">
    <citation type="journal article" date="2014" name="Emerg. Infect. Dis.">
        <title>High-level Relatedness among Mycobacterium abscessus subsp. massiliense Strains from Widely Separated Outbreaks.</title>
        <authorList>
            <person name="Tettelin H."/>
            <person name="Davidson R.M."/>
            <person name="Agrawal S."/>
            <person name="Aitken M.L."/>
            <person name="Shallom S."/>
            <person name="Hasan N.A."/>
            <person name="Strong M."/>
            <person name="Nogueira de Moura V.C."/>
            <person name="De Groote M.A."/>
            <person name="Duarte R.S."/>
            <person name="Hine E."/>
            <person name="Parankush S."/>
            <person name="Su Q."/>
            <person name="Daugherty S.C."/>
            <person name="Fraser C.M."/>
            <person name="Brown-Elliott B.A."/>
            <person name="Wallace R.J.Jr."/>
            <person name="Holland S.M."/>
            <person name="Sampaio E.P."/>
            <person name="Olivier K.N."/>
            <person name="Jackson M."/>
            <person name="Zelazny A.M."/>
        </authorList>
    </citation>
    <scope>NUCLEOTIDE SEQUENCE [LARGE SCALE GENOMIC DNA]</scope>
    <source>
        <strain evidence="1 2">MAB_091912_2446</strain>
    </source>
</reference>
<protein>
    <submittedName>
        <fullName evidence="1">Uncharacterized protein</fullName>
    </submittedName>
</protein>
<name>A0A829MDK0_9MYCO</name>
<comment type="caution">
    <text evidence="1">The sequence shown here is derived from an EMBL/GenBank/DDBJ whole genome shotgun (WGS) entry which is preliminary data.</text>
</comment>
<dbReference type="AlphaFoldDB" id="A0A829MDK0"/>
<evidence type="ECO:0000313" key="1">
    <source>
        <dbReference type="EMBL" id="ESV64105.1"/>
    </source>
</evidence>
<evidence type="ECO:0000313" key="2">
    <source>
        <dbReference type="Proteomes" id="UP000018502"/>
    </source>
</evidence>
<gene>
    <name evidence="1" type="ORF">L833_1489</name>
</gene>
<dbReference type="EMBL" id="AYTF01000001">
    <property type="protein sequence ID" value="ESV64105.1"/>
    <property type="molecule type" value="Genomic_DNA"/>
</dbReference>
<dbReference type="Proteomes" id="UP000018502">
    <property type="component" value="Unassembled WGS sequence"/>
</dbReference>
<sequence length="316" mass="35603">MMVELRRHGSEVASVFDLLGTDENDLTSALGFTMARCPQLCEAIAARIGVGGGDAVIAMEVRHAEGRTDLELRVGQDLFVFEAKAGWLLPGVEQLARYTSSIRGNGALITLSQASRALAAHRLPPEVNGVPVFHLPWREVLDDIREVEPRCRGRERMWLQELNQYLKGVVRMVDVADSWAYCVALNDERPGDGPISFKEFVQEHGTYFHPFGTGGWPLEPANFLAFRWEGWLREVHRVIGTEVIADLSDLYRWMADYPEAHRPHMIYTLGPALRFEPIPNGTTYRARRFKVLLDQLLTASTLYEAETASRLLAKNI</sequence>
<proteinExistence type="predicted"/>
<accession>A0A829MDK0</accession>
<organism evidence="1 2">
    <name type="scientific">Mycobacteroides abscessus MAB_091912_2446</name>
    <dbReference type="NCBI Taxonomy" id="1335414"/>
    <lineage>
        <taxon>Bacteria</taxon>
        <taxon>Bacillati</taxon>
        <taxon>Actinomycetota</taxon>
        <taxon>Actinomycetes</taxon>
        <taxon>Mycobacteriales</taxon>
        <taxon>Mycobacteriaceae</taxon>
        <taxon>Mycobacteroides</taxon>
        <taxon>Mycobacteroides abscessus</taxon>
    </lineage>
</organism>